<evidence type="ECO:0000259" key="6">
    <source>
        <dbReference type="SMART" id="SM00849"/>
    </source>
</evidence>
<evidence type="ECO:0000256" key="3">
    <source>
        <dbReference type="ARBA" id="ARBA00022723"/>
    </source>
</evidence>
<dbReference type="CDD" id="cd07730">
    <property type="entry name" value="metallo-hydrolase-like_MBL-fold"/>
    <property type="match status" value="1"/>
</dbReference>
<evidence type="ECO:0000256" key="1">
    <source>
        <dbReference type="ARBA" id="ARBA00001947"/>
    </source>
</evidence>
<keyword evidence="4" id="KW-0378">Hydrolase</keyword>
<dbReference type="SMART" id="SM00849">
    <property type="entry name" value="Lactamase_B"/>
    <property type="match status" value="1"/>
</dbReference>
<comment type="similarity">
    <text evidence="2">Belongs to the metallo-beta-lactamase superfamily.</text>
</comment>
<evidence type="ECO:0000313" key="7">
    <source>
        <dbReference type="EMBL" id="RJT14857.1"/>
    </source>
</evidence>
<sequence length="267" mass="29545">MAKLTAFEVGYCLHPGCMALKGAGWRVCKFPARAWLLEARGKRWLWDTGYADHFEHYTKGILSLYRATTPVHFDSKDALFRQLASQGILPADITALIISHFHGDHIAGLRDFSGVPSISSMDGWIRSRKLRGVAALRNAFVPGLIPDDFETGLQWMEAFEETALPAELAPFERGYRLPGSGDEIILVPLPGHAAGHIGAFVLTDSGWELLASDAAWSPKSYESLRGPSRMAHLVMDNSVAYYQTLNRLHQLHLGGNVKIHLCHEGDL</sequence>
<dbReference type="PANTHER" id="PTHR42978:SF2">
    <property type="entry name" value="102 KBASES UNSTABLE REGION: FROM 1 TO 119443"/>
    <property type="match status" value="1"/>
</dbReference>
<keyword evidence="8" id="KW-1185">Reference proteome</keyword>
<dbReference type="EMBL" id="RAHG01000002">
    <property type="protein sequence ID" value="RJT14857.1"/>
    <property type="molecule type" value="Genomic_DNA"/>
</dbReference>
<comment type="cofactor">
    <cofactor evidence="1">
        <name>Zn(2+)</name>
        <dbReference type="ChEBI" id="CHEBI:29105"/>
    </cofactor>
</comment>
<evidence type="ECO:0000256" key="4">
    <source>
        <dbReference type="ARBA" id="ARBA00022801"/>
    </source>
</evidence>
<proteinExistence type="inferred from homology"/>
<dbReference type="InterPro" id="IPR001279">
    <property type="entry name" value="Metallo-B-lactamas"/>
</dbReference>
<organism evidence="7 8">
    <name type="scientific">Rahnella inusitata</name>
    <dbReference type="NCBI Taxonomy" id="58169"/>
    <lineage>
        <taxon>Bacteria</taxon>
        <taxon>Pseudomonadati</taxon>
        <taxon>Pseudomonadota</taxon>
        <taxon>Gammaproteobacteria</taxon>
        <taxon>Enterobacterales</taxon>
        <taxon>Yersiniaceae</taxon>
        <taxon>Rahnella</taxon>
    </lineage>
</organism>
<dbReference type="Gene3D" id="3.60.15.10">
    <property type="entry name" value="Ribonuclease Z/Hydroxyacylglutathione hydrolase-like"/>
    <property type="match status" value="1"/>
</dbReference>
<keyword evidence="3" id="KW-0479">Metal-binding</keyword>
<keyword evidence="5" id="KW-0862">Zinc</keyword>
<name>A0ABX9P2P7_9GAMM</name>
<dbReference type="RefSeq" id="WP_112164359.1">
    <property type="nucleotide sequence ID" value="NZ_JYDE01000004.1"/>
</dbReference>
<accession>A0ABX9P2P7</accession>
<evidence type="ECO:0000256" key="2">
    <source>
        <dbReference type="ARBA" id="ARBA00007749"/>
    </source>
</evidence>
<evidence type="ECO:0000256" key="5">
    <source>
        <dbReference type="ARBA" id="ARBA00022833"/>
    </source>
</evidence>
<evidence type="ECO:0000313" key="8">
    <source>
        <dbReference type="Proteomes" id="UP000284119"/>
    </source>
</evidence>
<dbReference type="PANTHER" id="PTHR42978">
    <property type="entry name" value="QUORUM-QUENCHING LACTONASE YTNP-RELATED-RELATED"/>
    <property type="match status" value="1"/>
</dbReference>
<dbReference type="Pfam" id="PF00753">
    <property type="entry name" value="Lactamase_B"/>
    <property type="match status" value="1"/>
</dbReference>
<gene>
    <name evidence="7" type="ORF">D5396_05155</name>
</gene>
<feature type="domain" description="Metallo-beta-lactamase" evidence="6">
    <location>
        <begin position="31"/>
        <end position="263"/>
    </location>
</feature>
<reference evidence="7 8" key="1">
    <citation type="submission" date="2018-09" db="EMBL/GenBank/DDBJ databases">
        <authorList>
            <person name="Le Fleche-Mateos A."/>
        </authorList>
    </citation>
    <scope>NUCLEOTIDE SEQUENCE [LARGE SCALE GENOMIC DNA]</scope>
    <source>
        <strain evidence="7 8">DSM 30078</strain>
    </source>
</reference>
<dbReference type="InterPro" id="IPR036866">
    <property type="entry name" value="RibonucZ/Hydroxyglut_hydro"/>
</dbReference>
<comment type="caution">
    <text evidence="7">The sequence shown here is derived from an EMBL/GenBank/DDBJ whole genome shotgun (WGS) entry which is preliminary data.</text>
</comment>
<dbReference type="SUPFAM" id="SSF56281">
    <property type="entry name" value="Metallo-hydrolase/oxidoreductase"/>
    <property type="match status" value="1"/>
</dbReference>
<dbReference type="InterPro" id="IPR051013">
    <property type="entry name" value="MBL_superfamily_lactonases"/>
</dbReference>
<protein>
    <submittedName>
        <fullName evidence="7">MBL fold metallo-hydrolase</fullName>
    </submittedName>
</protein>
<dbReference type="Proteomes" id="UP000284119">
    <property type="component" value="Unassembled WGS sequence"/>
</dbReference>